<dbReference type="SMART" id="SM00257">
    <property type="entry name" value="LysM"/>
    <property type="match status" value="2"/>
</dbReference>
<evidence type="ECO:0000313" key="7">
    <source>
        <dbReference type="Proteomes" id="UP000325182"/>
    </source>
</evidence>
<dbReference type="PANTHER" id="PTHR33308">
    <property type="entry name" value="PEPTIDOGLYCAN HYDROLASE FLGJ"/>
    <property type="match status" value="1"/>
</dbReference>
<dbReference type="GO" id="GO:0042742">
    <property type="term" value="P:defense response to bacterium"/>
    <property type="evidence" value="ECO:0007669"/>
    <property type="project" value="UniProtKB-KW"/>
</dbReference>
<dbReference type="PROSITE" id="PS51782">
    <property type="entry name" value="LYSM"/>
    <property type="match status" value="2"/>
</dbReference>
<feature type="domain" description="LysM" evidence="5">
    <location>
        <begin position="172"/>
        <end position="216"/>
    </location>
</feature>
<name>A0A5D4M1N3_9BACI</name>
<evidence type="ECO:0000256" key="4">
    <source>
        <dbReference type="ARBA" id="ARBA00032108"/>
    </source>
</evidence>
<dbReference type="RefSeq" id="WP_148955200.1">
    <property type="nucleotide sequence ID" value="NZ_VTEG01000028.1"/>
</dbReference>
<evidence type="ECO:0000256" key="1">
    <source>
        <dbReference type="ARBA" id="ARBA00022529"/>
    </source>
</evidence>
<dbReference type="PANTHER" id="PTHR33308:SF10">
    <property type="entry name" value="EXO-GLUCOSAMINIDASE LYTG"/>
    <property type="match status" value="1"/>
</dbReference>
<dbReference type="Pfam" id="PF01832">
    <property type="entry name" value="Glucosaminidase"/>
    <property type="match status" value="1"/>
</dbReference>
<dbReference type="EMBL" id="VTEG01000028">
    <property type="protein sequence ID" value="TYR95729.1"/>
    <property type="molecule type" value="Genomic_DNA"/>
</dbReference>
<dbReference type="SMART" id="SM00047">
    <property type="entry name" value="LYZ2"/>
    <property type="match status" value="1"/>
</dbReference>
<comment type="caution">
    <text evidence="6">The sequence shown here is derived from an EMBL/GenBank/DDBJ whole genome shotgun (WGS) entry which is preliminary data.</text>
</comment>
<keyword evidence="1" id="KW-0929">Antimicrobial</keyword>
<dbReference type="AlphaFoldDB" id="A0A5D4M1N3"/>
<dbReference type="InterPro" id="IPR051056">
    <property type="entry name" value="Glycosyl_Hydrolase_73"/>
</dbReference>
<feature type="domain" description="LysM" evidence="5">
    <location>
        <begin position="221"/>
        <end position="265"/>
    </location>
</feature>
<evidence type="ECO:0000256" key="3">
    <source>
        <dbReference type="ARBA" id="ARBA00022801"/>
    </source>
</evidence>
<dbReference type="PRINTS" id="PR01002">
    <property type="entry name" value="FLGFLGJ"/>
</dbReference>
<dbReference type="Pfam" id="PF01476">
    <property type="entry name" value="LysM"/>
    <property type="match status" value="2"/>
</dbReference>
<protein>
    <recommendedName>
        <fullName evidence="4">Peptidoglycan hydrolase</fullName>
    </recommendedName>
</protein>
<evidence type="ECO:0000259" key="5">
    <source>
        <dbReference type="PROSITE" id="PS51782"/>
    </source>
</evidence>
<evidence type="ECO:0000313" key="6">
    <source>
        <dbReference type="EMBL" id="TYR95729.1"/>
    </source>
</evidence>
<dbReference type="GO" id="GO:0004040">
    <property type="term" value="F:amidase activity"/>
    <property type="evidence" value="ECO:0007669"/>
    <property type="project" value="InterPro"/>
</dbReference>
<accession>A0A5D4M1N3</accession>
<dbReference type="InterPro" id="IPR018392">
    <property type="entry name" value="LysM"/>
</dbReference>
<keyword evidence="2" id="KW-0081">Bacteriolytic enzyme</keyword>
<dbReference type="Gene3D" id="1.10.530.10">
    <property type="match status" value="1"/>
</dbReference>
<gene>
    <name evidence="6" type="ORF">FZC84_21290</name>
</gene>
<reference evidence="6 7" key="1">
    <citation type="submission" date="2019-08" db="EMBL/GenBank/DDBJ databases">
        <title>Bacillus genomes from the desert of Cuatro Cienegas, Coahuila.</title>
        <authorList>
            <person name="Olmedo-Alvarez G."/>
        </authorList>
    </citation>
    <scope>NUCLEOTIDE SEQUENCE [LARGE SCALE GENOMIC DNA]</scope>
    <source>
        <strain evidence="6 7">CH128b_4D</strain>
    </source>
</reference>
<dbReference type="GO" id="GO:0031640">
    <property type="term" value="P:killing of cells of another organism"/>
    <property type="evidence" value="ECO:0007669"/>
    <property type="project" value="UniProtKB-KW"/>
</dbReference>
<evidence type="ECO:0000256" key="2">
    <source>
        <dbReference type="ARBA" id="ARBA00022638"/>
    </source>
</evidence>
<proteinExistence type="predicted"/>
<dbReference type="InterPro" id="IPR002901">
    <property type="entry name" value="MGlyc_endo_b_GlcNAc-like_dom"/>
</dbReference>
<dbReference type="Proteomes" id="UP000325182">
    <property type="component" value="Unassembled WGS sequence"/>
</dbReference>
<dbReference type="InterPro" id="IPR036779">
    <property type="entry name" value="LysM_dom_sf"/>
</dbReference>
<dbReference type="Gene3D" id="3.10.350.10">
    <property type="entry name" value="LysM domain"/>
    <property type="match status" value="2"/>
</dbReference>
<keyword evidence="3" id="KW-0378">Hydrolase</keyword>
<dbReference type="Gene3D" id="4.10.80.30">
    <property type="entry name" value="DNA polymerase, domain 6"/>
    <property type="match status" value="1"/>
</dbReference>
<dbReference type="SUPFAM" id="SSF54106">
    <property type="entry name" value="LysM domain"/>
    <property type="match status" value="2"/>
</dbReference>
<sequence>MGFIKDVAEHAVRIQKKTGVLASLQIAQAILESNWGKSGLAVKGKNLFGIKGSYNGQSVTMATKEWSKSKGWYTIQAAFRKYPSYTESFQDHADLFVYGLSWDRDHYKPVVEAKNYKEACIQVQKCGYATDPSYTDKLINIIEKYDLHKYDKQESKEEKNVEKQPEKVGKNTVYVVKSGDYLSKIANKFDVSVAALVKANGIEDKDLIYPGQKLTIPRETLIYTVKSGDNLTHIANKYHTSIETLIEANGIKNKNLIYVGQKLRIER</sequence>
<dbReference type="CDD" id="cd00118">
    <property type="entry name" value="LysM"/>
    <property type="match status" value="2"/>
</dbReference>
<organism evidence="6 7">
    <name type="scientific">Rossellomorea vietnamensis</name>
    <dbReference type="NCBI Taxonomy" id="218284"/>
    <lineage>
        <taxon>Bacteria</taxon>
        <taxon>Bacillati</taxon>
        <taxon>Bacillota</taxon>
        <taxon>Bacilli</taxon>
        <taxon>Bacillales</taxon>
        <taxon>Bacillaceae</taxon>
        <taxon>Rossellomorea</taxon>
    </lineage>
</organism>